<comment type="caution">
    <text evidence="1">The sequence shown here is derived from an EMBL/GenBank/DDBJ whole genome shotgun (WGS) entry which is preliminary data.</text>
</comment>
<reference evidence="1 2" key="1">
    <citation type="journal article" date="2022" name="Genome Biol. Evol.">
        <title>The Spruce Budworm Genome: Reconstructing the Evolutionary History of Antifreeze Proteins.</title>
        <authorList>
            <person name="Beliveau C."/>
            <person name="Gagne P."/>
            <person name="Picq S."/>
            <person name="Vernygora O."/>
            <person name="Keeling C.I."/>
            <person name="Pinkney K."/>
            <person name="Doucet D."/>
            <person name="Wen F."/>
            <person name="Johnston J.S."/>
            <person name="Maaroufi H."/>
            <person name="Boyle B."/>
            <person name="Laroche J."/>
            <person name="Dewar K."/>
            <person name="Juretic N."/>
            <person name="Blackburn G."/>
            <person name="Nisole A."/>
            <person name="Brunet B."/>
            <person name="Brandao M."/>
            <person name="Lumley L."/>
            <person name="Duan J."/>
            <person name="Quan G."/>
            <person name="Lucarotti C.J."/>
            <person name="Roe A.D."/>
            <person name="Sperling F.A.H."/>
            <person name="Levesque R.C."/>
            <person name="Cusson M."/>
        </authorList>
    </citation>
    <scope>NUCLEOTIDE SEQUENCE [LARGE SCALE GENOMIC DNA]</scope>
    <source>
        <strain evidence="1">Glfc:IPQL:Cfum</strain>
    </source>
</reference>
<dbReference type="Proteomes" id="UP001064048">
    <property type="component" value="Chromosome 16"/>
</dbReference>
<gene>
    <name evidence="1" type="ORF">MSG28_009558</name>
</gene>
<dbReference type="EMBL" id="CM046116">
    <property type="protein sequence ID" value="KAI8421515.1"/>
    <property type="molecule type" value="Genomic_DNA"/>
</dbReference>
<evidence type="ECO:0000313" key="2">
    <source>
        <dbReference type="Proteomes" id="UP001064048"/>
    </source>
</evidence>
<proteinExistence type="predicted"/>
<accession>A0ACC0JBX6</accession>
<name>A0ACC0JBX6_CHOFU</name>
<protein>
    <submittedName>
        <fullName evidence="1">Uncharacterized protein</fullName>
    </submittedName>
</protein>
<organism evidence="1 2">
    <name type="scientific">Choristoneura fumiferana</name>
    <name type="common">Spruce budworm moth</name>
    <name type="synonym">Archips fumiferana</name>
    <dbReference type="NCBI Taxonomy" id="7141"/>
    <lineage>
        <taxon>Eukaryota</taxon>
        <taxon>Metazoa</taxon>
        <taxon>Ecdysozoa</taxon>
        <taxon>Arthropoda</taxon>
        <taxon>Hexapoda</taxon>
        <taxon>Insecta</taxon>
        <taxon>Pterygota</taxon>
        <taxon>Neoptera</taxon>
        <taxon>Endopterygota</taxon>
        <taxon>Lepidoptera</taxon>
        <taxon>Glossata</taxon>
        <taxon>Ditrysia</taxon>
        <taxon>Tortricoidea</taxon>
        <taxon>Tortricidae</taxon>
        <taxon>Tortricinae</taxon>
        <taxon>Choristoneura</taxon>
    </lineage>
</organism>
<sequence length="170" mass="19198">MCSECHGQVVTLSLRWRPKPEYVGTVPNIKVDTDKTMKRRSDFILEKLNLNSKNQKNDVSNKNDSLMEAPTNTDEKSAGGHISSLHQRAMAAMRSALAHATGKWLDDHLYTNCSLLKHKLCVIFLRRLETRGGETRIEICMAAPAKRRMHTNFKSRLASSLLASPVENQH</sequence>
<evidence type="ECO:0000313" key="1">
    <source>
        <dbReference type="EMBL" id="KAI8421515.1"/>
    </source>
</evidence>
<keyword evidence="2" id="KW-1185">Reference proteome</keyword>